<dbReference type="InterPro" id="IPR012910">
    <property type="entry name" value="Plug_dom"/>
</dbReference>
<keyword evidence="3 10" id="KW-1134">Transmembrane beta strand</keyword>
<evidence type="ECO:0000313" key="16">
    <source>
        <dbReference type="Proteomes" id="UP000317593"/>
    </source>
</evidence>
<dbReference type="Pfam" id="PF07715">
    <property type="entry name" value="Plug"/>
    <property type="match status" value="1"/>
</dbReference>
<dbReference type="OrthoDB" id="9812892at2"/>
<keyword evidence="9 10" id="KW-0998">Cell outer membrane</keyword>
<dbReference type="PROSITE" id="PS52016">
    <property type="entry name" value="TONB_DEPENDENT_REC_3"/>
    <property type="match status" value="1"/>
</dbReference>
<dbReference type="Gene3D" id="2.60.40.1120">
    <property type="entry name" value="Carboxypeptidase-like, regulatory domain"/>
    <property type="match status" value="1"/>
</dbReference>
<dbReference type="SUPFAM" id="SSF49464">
    <property type="entry name" value="Carboxypeptidase regulatory domain-like"/>
    <property type="match status" value="1"/>
</dbReference>
<dbReference type="RefSeq" id="WP_142713483.1">
    <property type="nucleotide sequence ID" value="NZ_FXTH01000003.1"/>
</dbReference>
<dbReference type="SUPFAM" id="SSF56935">
    <property type="entry name" value="Porins"/>
    <property type="match status" value="1"/>
</dbReference>
<keyword evidence="16" id="KW-1185">Reference proteome</keyword>
<reference evidence="15 16" key="1">
    <citation type="submission" date="2017-05" db="EMBL/GenBank/DDBJ databases">
        <authorList>
            <person name="Varghese N."/>
            <person name="Submissions S."/>
        </authorList>
    </citation>
    <scope>NUCLEOTIDE SEQUENCE [LARGE SCALE GENOMIC DNA]</scope>
    <source>
        <strain evidence="15 16">DSM 21194</strain>
    </source>
</reference>
<evidence type="ECO:0000256" key="11">
    <source>
        <dbReference type="RuleBase" id="RU003357"/>
    </source>
</evidence>
<evidence type="ECO:0000256" key="3">
    <source>
        <dbReference type="ARBA" id="ARBA00022452"/>
    </source>
</evidence>
<dbReference type="GO" id="GO:0015344">
    <property type="term" value="F:siderophore uptake transmembrane transporter activity"/>
    <property type="evidence" value="ECO:0007669"/>
    <property type="project" value="TreeGrafter"/>
</dbReference>
<evidence type="ECO:0000256" key="2">
    <source>
        <dbReference type="ARBA" id="ARBA00022448"/>
    </source>
</evidence>
<dbReference type="PANTHER" id="PTHR30069">
    <property type="entry name" value="TONB-DEPENDENT OUTER MEMBRANE RECEPTOR"/>
    <property type="match status" value="1"/>
</dbReference>
<keyword evidence="6 11" id="KW-0798">TonB box</keyword>
<evidence type="ECO:0000259" key="14">
    <source>
        <dbReference type="Pfam" id="PF07715"/>
    </source>
</evidence>
<dbReference type="InterPro" id="IPR037066">
    <property type="entry name" value="Plug_dom_sf"/>
</dbReference>
<evidence type="ECO:0000256" key="9">
    <source>
        <dbReference type="ARBA" id="ARBA00023237"/>
    </source>
</evidence>
<keyword evidence="7 10" id="KW-0472">Membrane</keyword>
<keyword evidence="2 10" id="KW-0813">Transport</keyword>
<evidence type="ECO:0000259" key="13">
    <source>
        <dbReference type="Pfam" id="PF00593"/>
    </source>
</evidence>
<feature type="chain" id="PRO_5021732172" evidence="12">
    <location>
        <begin position="25"/>
        <end position="787"/>
    </location>
</feature>
<dbReference type="GO" id="GO:0009279">
    <property type="term" value="C:cell outer membrane"/>
    <property type="evidence" value="ECO:0007669"/>
    <property type="project" value="UniProtKB-SubCell"/>
</dbReference>
<accession>A0A521BR71</accession>
<comment type="subcellular location">
    <subcellularLocation>
        <location evidence="1 10">Cell outer membrane</location>
        <topology evidence="1 10">Multi-pass membrane protein</topology>
    </subcellularLocation>
</comment>
<evidence type="ECO:0000256" key="10">
    <source>
        <dbReference type="PROSITE-ProRule" id="PRU01360"/>
    </source>
</evidence>
<dbReference type="Pfam" id="PF13715">
    <property type="entry name" value="CarbopepD_reg_2"/>
    <property type="match status" value="1"/>
</dbReference>
<dbReference type="GO" id="GO:0044718">
    <property type="term" value="P:siderophore transmembrane transport"/>
    <property type="evidence" value="ECO:0007669"/>
    <property type="project" value="TreeGrafter"/>
</dbReference>
<protein>
    <submittedName>
        <fullName evidence="15">Outer membrane receptor proteins, mostly Fe transport</fullName>
    </submittedName>
</protein>
<comment type="similarity">
    <text evidence="10 11">Belongs to the TonB-dependent receptor family.</text>
</comment>
<dbReference type="InterPro" id="IPR036942">
    <property type="entry name" value="Beta-barrel_TonB_sf"/>
</dbReference>
<dbReference type="EMBL" id="FXTH01000003">
    <property type="protein sequence ID" value="SMO49040.1"/>
    <property type="molecule type" value="Genomic_DNA"/>
</dbReference>
<organism evidence="15 16">
    <name type="scientific">Fodinibius sediminis</name>
    <dbReference type="NCBI Taxonomy" id="1214077"/>
    <lineage>
        <taxon>Bacteria</taxon>
        <taxon>Pseudomonadati</taxon>
        <taxon>Balneolota</taxon>
        <taxon>Balneolia</taxon>
        <taxon>Balneolales</taxon>
        <taxon>Balneolaceae</taxon>
        <taxon>Fodinibius</taxon>
    </lineage>
</organism>
<name>A0A521BR71_9BACT</name>
<gene>
    <name evidence="15" type="ORF">SAMN06265218_103274</name>
</gene>
<evidence type="ECO:0000256" key="1">
    <source>
        <dbReference type="ARBA" id="ARBA00004571"/>
    </source>
</evidence>
<evidence type="ECO:0000256" key="6">
    <source>
        <dbReference type="ARBA" id="ARBA00023077"/>
    </source>
</evidence>
<evidence type="ECO:0000313" key="15">
    <source>
        <dbReference type="EMBL" id="SMO49040.1"/>
    </source>
</evidence>
<sequence>MHVRNTIPLLLILALFCPAVPQLAAQTAGTGISGQVLNTAGDPLAGITVRLEGSTRGAATDTRGYFELSRLAPGEHTLVFSAIGYVSEERSVLLAPNERKPLHLTLKEDTLQMQSVMVQGKSEAKLKREEAFSVASISTKSLENTNANIDDILQTNPGIHIRREGGLGSRFNLSLNGLSGRQVRFFMDGLPIENYGSTFGINNIPVNLIERVEVYKGVVPVYLGGDALGGAVNLVTEQSPRHYLDASYAVGSFNTHKLALDGQYVHPSSGFILKTSGFYNYSDNNYTIDVHIPDPETGTYGEEQQVKRFHDAYESRMFNLETGFRGLHFADEIMVGLSLADNRDDVQHGVSMDRVFGRVHTTSNTKLGSLTYRKELNRLQIKAFASFLNSHSGVVDTSAVSYNWLGEYERKNNQNIAESSWEKTLFRYNDEAFQSNVNLRYQFSDQHVAVLNHTRSYINREGHDPISTNPVAFADPNTLNKNVLSGSYKLRLFDDRWSTTIFSKLYFFNSNVIGVDWDGKRSEFNSNTFKPGYGIATTYHPLEGLQAKASYEKTYRFPDGYEVFGDGLLLLSNPQLAPENSNNFNLGLQIERLLGSHRLMAETNYFRRDAKDLIRIQVTGLTSQYINQRSVVSSGIEAGLRYEYERLFFADLNTTYQNILNNSKYENGRISHIYRDRIPNIPYLMSSQSAGLKFDGLIVPHDRLSFTWSGNFVEEYYLKWPSLGADESKYVIPRQYVQHLQLGYSLEDGRYNINVACSNITNAKAYDHFRLQKPGRAFQIKFRYLFN</sequence>
<dbReference type="Gene3D" id="2.40.170.20">
    <property type="entry name" value="TonB-dependent receptor, beta-barrel domain"/>
    <property type="match status" value="1"/>
</dbReference>
<proteinExistence type="inferred from homology"/>
<dbReference type="PANTHER" id="PTHR30069:SF29">
    <property type="entry name" value="HEMOGLOBIN AND HEMOGLOBIN-HAPTOGLOBIN-BINDING PROTEIN 1-RELATED"/>
    <property type="match status" value="1"/>
</dbReference>
<dbReference type="Proteomes" id="UP000317593">
    <property type="component" value="Unassembled WGS sequence"/>
</dbReference>
<keyword evidence="5 12" id="KW-0732">Signal</keyword>
<feature type="signal peptide" evidence="12">
    <location>
        <begin position="1"/>
        <end position="24"/>
    </location>
</feature>
<dbReference type="AlphaFoldDB" id="A0A521BR71"/>
<feature type="domain" description="TonB-dependent receptor-like beta-barrel" evidence="13">
    <location>
        <begin position="354"/>
        <end position="759"/>
    </location>
</feature>
<keyword evidence="8 15" id="KW-0675">Receptor</keyword>
<feature type="domain" description="TonB-dependent receptor plug" evidence="14">
    <location>
        <begin position="127"/>
        <end position="231"/>
    </location>
</feature>
<dbReference type="InterPro" id="IPR008969">
    <property type="entry name" value="CarboxyPept-like_regulatory"/>
</dbReference>
<evidence type="ECO:0000256" key="7">
    <source>
        <dbReference type="ARBA" id="ARBA00023136"/>
    </source>
</evidence>
<dbReference type="Gene3D" id="2.170.130.10">
    <property type="entry name" value="TonB-dependent receptor, plug domain"/>
    <property type="match status" value="1"/>
</dbReference>
<dbReference type="Pfam" id="PF00593">
    <property type="entry name" value="TonB_dep_Rec_b-barrel"/>
    <property type="match status" value="1"/>
</dbReference>
<dbReference type="InterPro" id="IPR039426">
    <property type="entry name" value="TonB-dep_rcpt-like"/>
</dbReference>
<evidence type="ECO:0000256" key="8">
    <source>
        <dbReference type="ARBA" id="ARBA00023170"/>
    </source>
</evidence>
<keyword evidence="4 10" id="KW-0812">Transmembrane</keyword>
<evidence type="ECO:0000256" key="4">
    <source>
        <dbReference type="ARBA" id="ARBA00022692"/>
    </source>
</evidence>
<dbReference type="InterPro" id="IPR000531">
    <property type="entry name" value="Beta-barrel_TonB"/>
</dbReference>
<evidence type="ECO:0000256" key="12">
    <source>
        <dbReference type="SAM" id="SignalP"/>
    </source>
</evidence>
<evidence type="ECO:0000256" key="5">
    <source>
        <dbReference type="ARBA" id="ARBA00022729"/>
    </source>
</evidence>